<dbReference type="AlphaFoldDB" id="A0A7H0HDM9"/>
<protein>
    <recommendedName>
        <fullName evidence="5">Kelch-like protein</fullName>
    </recommendedName>
</protein>
<evidence type="ECO:0000256" key="1">
    <source>
        <dbReference type="SAM" id="MobiDB-lite"/>
    </source>
</evidence>
<proteinExistence type="predicted"/>
<feature type="region of interest" description="Disordered" evidence="1">
    <location>
        <begin position="407"/>
        <end position="457"/>
    </location>
</feature>
<dbReference type="RefSeq" id="WP_187735632.1">
    <property type="nucleotide sequence ID" value="NZ_CP060790.1"/>
</dbReference>
<feature type="region of interest" description="Disordered" evidence="1">
    <location>
        <begin position="1"/>
        <end position="21"/>
    </location>
</feature>
<accession>A0A7H0HDM9</accession>
<dbReference type="Gene3D" id="2.120.10.80">
    <property type="entry name" value="Kelch-type beta propeller"/>
    <property type="match status" value="1"/>
</dbReference>
<evidence type="ECO:0000313" key="4">
    <source>
        <dbReference type="Proteomes" id="UP000516057"/>
    </source>
</evidence>
<evidence type="ECO:0000256" key="2">
    <source>
        <dbReference type="SAM" id="SignalP"/>
    </source>
</evidence>
<sequence length="457" mass="46353">MHPLPTSGPRPTPSAPRPRALPTHLGRWLATCALHLGLAAAATSAQAGWTSAPAITAESRAQHTATALATGEVLVAGGETDAGGGGFPVSTRLYTPATNTWRNGPDLPLPRYGHTATLLTDGRVLLAGGRHATLLQLADAGTLYTPAAAPATGALAPTGPMQLRRSHHTATLLPNGHVLVVGGWGGAGQDGLSTVEIYDPVANAWATAPSLPQGRALHTATLLPGGRVLVVGGRDNGLGTTRTAWIREADGSWTAVPMPAAAPTRAEHTATLLPDGRVLIAGGRQGTFAPYIPLNDTYLFNPADSSWTPGPTLTQARYRASATLMGNGSVLIAGGTTDTESVNTAETLSFAPGGAGQATAQPAMATPRNLHTATLLPTQQVLVLGGRDDSDATTATAELFSLAAPNAPTNVTAQPGNARVTVRWHPPQAAPRPPATPPPPSRAAAAAPSATPPPAAP</sequence>
<reference evidence="3 4" key="1">
    <citation type="submission" date="2020-08" db="EMBL/GenBank/DDBJ databases">
        <title>Genome sequence of Acidovorax monticola KACC 19171T.</title>
        <authorList>
            <person name="Hyun D.-W."/>
            <person name="Bae J.-W."/>
        </authorList>
    </citation>
    <scope>NUCLEOTIDE SEQUENCE [LARGE SCALE GENOMIC DNA]</scope>
    <source>
        <strain evidence="3 4">KACC 19171</strain>
    </source>
</reference>
<feature type="compositionally biased region" description="Pro residues" evidence="1">
    <location>
        <begin position="1"/>
        <end position="16"/>
    </location>
</feature>
<dbReference type="InterPro" id="IPR011043">
    <property type="entry name" value="Gal_Oxase/kelch_b-propeller"/>
</dbReference>
<dbReference type="KEGG" id="amon:H9L24_16920"/>
<evidence type="ECO:0000313" key="3">
    <source>
        <dbReference type="EMBL" id="QNP58645.1"/>
    </source>
</evidence>
<organism evidence="3 4">
    <name type="scientific">Paenacidovorax monticola</name>
    <dbReference type="NCBI Taxonomy" id="1926868"/>
    <lineage>
        <taxon>Bacteria</taxon>
        <taxon>Pseudomonadati</taxon>
        <taxon>Pseudomonadota</taxon>
        <taxon>Betaproteobacteria</taxon>
        <taxon>Burkholderiales</taxon>
        <taxon>Comamonadaceae</taxon>
        <taxon>Paenacidovorax</taxon>
    </lineage>
</organism>
<dbReference type="EMBL" id="CP060790">
    <property type="protein sequence ID" value="QNP58645.1"/>
    <property type="molecule type" value="Genomic_DNA"/>
</dbReference>
<dbReference type="Proteomes" id="UP000516057">
    <property type="component" value="Chromosome"/>
</dbReference>
<feature type="compositionally biased region" description="Pro residues" evidence="1">
    <location>
        <begin position="428"/>
        <end position="441"/>
    </location>
</feature>
<keyword evidence="2" id="KW-0732">Signal</keyword>
<name>A0A7H0HDM9_9BURK</name>
<dbReference type="PANTHER" id="PTHR45632">
    <property type="entry name" value="LD33804P"/>
    <property type="match status" value="1"/>
</dbReference>
<dbReference type="SMART" id="SM00612">
    <property type="entry name" value="Kelch"/>
    <property type="match status" value="4"/>
</dbReference>
<evidence type="ECO:0008006" key="5">
    <source>
        <dbReference type="Google" id="ProtNLM"/>
    </source>
</evidence>
<dbReference type="InterPro" id="IPR037293">
    <property type="entry name" value="Gal_Oxidase_central_sf"/>
</dbReference>
<dbReference type="InterPro" id="IPR006652">
    <property type="entry name" value="Kelch_1"/>
</dbReference>
<dbReference type="SUPFAM" id="SSF50965">
    <property type="entry name" value="Galactose oxidase, central domain"/>
    <property type="match status" value="2"/>
</dbReference>
<feature type="signal peptide" evidence="2">
    <location>
        <begin position="1"/>
        <end position="47"/>
    </location>
</feature>
<dbReference type="Pfam" id="PF24681">
    <property type="entry name" value="Kelch_KLHDC2_KLHL20_DRC7"/>
    <property type="match status" value="1"/>
</dbReference>
<dbReference type="Gene3D" id="2.130.10.80">
    <property type="entry name" value="Galactose oxidase/kelch, beta-propeller"/>
    <property type="match status" value="2"/>
</dbReference>
<keyword evidence="4" id="KW-1185">Reference proteome</keyword>
<dbReference type="InterPro" id="IPR015915">
    <property type="entry name" value="Kelch-typ_b-propeller"/>
</dbReference>
<feature type="chain" id="PRO_5028915395" description="Kelch-like protein" evidence="2">
    <location>
        <begin position="48"/>
        <end position="457"/>
    </location>
</feature>
<gene>
    <name evidence="3" type="ORF">H9L24_16920</name>
</gene>